<evidence type="ECO:0000313" key="2">
    <source>
        <dbReference type="Proteomes" id="UP001198163"/>
    </source>
</evidence>
<protein>
    <submittedName>
        <fullName evidence="1">DUF4912 domain-containing protein</fullName>
    </submittedName>
</protein>
<dbReference type="InterPro" id="IPR032585">
    <property type="entry name" value="DUF4912"/>
</dbReference>
<accession>A0AAE3EGB9</accession>
<dbReference type="Proteomes" id="UP001198163">
    <property type="component" value="Unassembled WGS sequence"/>
</dbReference>
<dbReference type="RefSeq" id="WP_230752217.1">
    <property type="nucleotide sequence ID" value="NZ_JAINWA010000001.1"/>
</dbReference>
<organism evidence="1 2">
    <name type="scientific">Teretinema zuelzerae</name>
    <dbReference type="NCBI Taxonomy" id="156"/>
    <lineage>
        <taxon>Bacteria</taxon>
        <taxon>Pseudomonadati</taxon>
        <taxon>Spirochaetota</taxon>
        <taxon>Spirochaetia</taxon>
        <taxon>Spirochaetales</taxon>
        <taxon>Treponemataceae</taxon>
        <taxon>Teretinema</taxon>
    </lineage>
</organism>
<keyword evidence="2" id="KW-1185">Reference proteome</keyword>
<reference evidence="1" key="1">
    <citation type="submission" date="2021-08" db="EMBL/GenBank/DDBJ databases">
        <title>Comparative analyses of Brucepasteria parasyntrophica and Teretinema zuelzerae.</title>
        <authorList>
            <person name="Song Y."/>
            <person name="Brune A."/>
        </authorList>
    </citation>
    <scope>NUCLEOTIDE SEQUENCE</scope>
    <source>
        <strain evidence="1">DSM 1903</strain>
    </source>
</reference>
<proteinExistence type="predicted"/>
<name>A0AAE3EGB9_9SPIR</name>
<gene>
    <name evidence="1" type="ORF">K7J14_01125</name>
</gene>
<comment type="caution">
    <text evidence="1">The sequence shown here is derived from an EMBL/GenBank/DDBJ whole genome shotgun (WGS) entry which is preliminary data.</text>
</comment>
<dbReference type="EMBL" id="JAINWA010000001">
    <property type="protein sequence ID" value="MCD1653298.1"/>
    <property type="molecule type" value="Genomic_DNA"/>
</dbReference>
<dbReference type="Pfam" id="PF16258">
    <property type="entry name" value="DUF4912"/>
    <property type="match status" value="1"/>
</dbReference>
<dbReference type="AlphaFoldDB" id="A0AAE3EGB9"/>
<evidence type="ECO:0000313" key="1">
    <source>
        <dbReference type="EMBL" id="MCD1653298.1"/>
    </source>
</evidence>
<sequence>MEQTPLSRAYLESLSTSDLVSLAEEYGIDVPEGLNRRFIIGEVLEIAAEDNKIAAETASLVDTDIPASPEVLPETYNETAITVLMRDPGWVFVFWDFHSNLYSALTGNHKFESFFLRVNSQGTQKDSASADYYDIDVGIRDRKWYAHLPVGTQWCRVDLYTRNSQEKEQLLAKSQELCVPCSGFAEAPHEEKRKVPPLLELSGFTELRKSHFRNHRQSFM</sequence>